<feature type="domain" description="DUF7825" evidence="3">
    <location>
        <begin position="677"/>
        <end position="917"/>
    </location>
</feature>
<dbReference type="Proteomes" id="UP000623301">
    <property type="component" value="Unassembled WGS sequence"/>
</dbReference>
<evidence type="ECO:0000313" key="5">
    <source>
        <dbReference type="Proteomes" id="UP000623301"/>
    </source>
</evidence>
<dbReference type="EMBL" id="JAEHFJ010000009">
    <property type="protein sequence ID" value="MBJ2175753.1"/>
    <property type="molecule type" value="Genomic_DNA"/>
</dbReference>
<dbReference type="InterPro" id="IPR045472">
    <property type="entry name" value="DUF6493"/>
</dbReference>
<feature type="domain" description="DUF6493" evidence="1">
    <location>
        <begin position="3"/>
        <end position="306"/>
    </location>
</feature>
<sequence length="921" mass="107567">MKKICKDYELRIKNEEVTGTCNWIKGKEWEERKYLDEHLLKLSTENYTAKQSLILRIVARIHTSVLNIKELDIDLQVLDDVDIAELIVFYNLENPEKRYQEIKADIASPESFLTRIPYSVIRELYNRGKVPFDRQIFVACLTRFNVWHGASYSKDFKEGIKEKFYAFFPQDDFTIDILMAVFEMELGVDSAFFLDREFNIAAIIIELVTSGRIPRATIQQKLFEAFNNPTLKQTTHGWAKNIYRDLAFTAEENSVCQNQLIQLLYNDRNLLVNFGLQELKKIASHKSFDWKLFINSLDGIVYSEKLTGGLKTALAILYKGLKKDKNLVELCCINLAPIFLQEDNKVQLAAQKCYELLPEPNEEVKEALLPFIDTMHSEVKSALSALLGESEVAVSYDTYHQKAYIPKPCNAKNKIQYIDNEDDFIFLTSKVLKSNDVLDYELFLEGILRYYNLKDTHYKTLQPALKQAKRIAEEQYLDITARVGVHHVMVAELICMWLSPTLSNFSTEKQEWEQKVKKEDRFLYTANRWYALYYRFKRVVYVLDQIQHKKVLPLLSTPTHNHFEIDPVVFFERLELYKKANKIPDETDFCSAICRLNRGSPIPKERPSISQEHDDILAFLLDDKASFNPKQIKNLHSIWLTAYALKNPNKAIEATKSKHENQDWYKTPIEWDWNVARRYSDNRKYSWAYLVQNIEHTDIYTVNVTQNSYLEHHLTNTEFIIADVSHWFSRDGYLQDPLYVNLILNTFNYLSDIEASETKSILEVVKYNAEYPVPLYKGGYLFLTLSLFCSKTPIRTGAFDWLDLLITHQYLNLDEFTLATSKLVANEANAIPMTRVAEQFDRLFQLKGVFIDVLHQTIEVILTNINLENIPKGFSKIMHYYYEVLQIVNKPIPKNITATLQKMLQINSIKKEVKKILSLYE</sequence>
<dbReference type="RefSeq" id="WP_198842412.1">
    <property type="nucleotide sequence ID" value="NZ_JAEHFJ010000009.1"/>
</dbReference>
<dbReference type="Pfam" id="PF25149">
    <property type="entry name" value="DUF7825"/>
    <property type="match status" value="1"/>
</dbReference>
<name>A0ABS0WUU6_9FLAO</name>
<reference evidence="4 5" key="1">
    <citation type="submission" date="2020-12" db="EMBL/GenBank/DDBJ databases">
        <title>Aureibaculum luteum sp. nov. and Aureibaculum flavum sp. nov., novel members of the family Flavobacteriaceae isolated from Antarctic intertidal sediments.</title>
        <authorList>
            <person name="He X."/>
            <person name="Zhang X."/>
        </authorList>
    </citation>
    <scope>NUCLEOTIDE SEQUENCE [LARGE SCALE GENOMIC DNA]</scope>
    <source>
        <strain evidence="4 5">A20</strain>
    </source>
</reference>
<dbReference type="Pfam" id="PF20103">
    <property type="entry name" value="DUF6493"/>
    <property type="match status" value="1"/>
</dbReference>
<accession>A0ABS0WUU6</accession>
<evidence type="ECO:0000259" key="1">
    <source>
        <dbReference type="Pfam" id="PF20103"/>
    </source>
</evidence>
<dbReference type="InterPro" id="IPR056726">
    <property type="entry name" value="DUF7824"/>
</dbReference>
<feature type="domain" description="DUF7824" evidence="2">
    <location>
        <begin position="411"/>
        <end position="657"/>
    </location>
</feature>
<evidence type="ECO:0000259" key="2">
    <source>
        <dbReference type="Pfam" id="PF25148"/>
    </source>
</evidence>
<keyword evidence="5" id="KW-1185">Reference proteome</keyword>
<dbReference type="InterPro" id="IPR056727">
    <property type="entry name" value="DUF7825"/>
</dbReference>
<evidence type="ECO:0000259" key="3">
    <source>
        <dbReference type="Pfam" id="PF25149"/>
    </source>
</evidence>
<dbReference type="Pfam" id="PF25148">
    <property type="entry name" value="DUF7824"/>
    <property type="match status" value="1"/>
</dbReference>
<organism evidence="4 5">
    <name type="scientific">Aureibaculum flavum</name>
    <dbReference type="NCBI Taxonomy" id="2795986"/>
    <lineage>
        <taxon>Bacteria</taxon>
        <taxon>Pseudomonadati</taxon>
        <taxon>Bacteroidota</taxon>
        <taxon>Flavobacteriia</taxon>
        <taxon>Flavobacteriales</taxon>
        <taxon>Flavobacteriaceae</taxon>
        <taxon>Aureibaculum</taxon>
    </lineage>
</organism>
<protein>
    <recommendedName>
        <fullName evidence="6">ATP-binding protein</fullName>
    </recommendedName>
</protein>
<gene>
    <name evidence="4" type="ORF">JBL43_15980</name>
</gene>
<evidence type="ECO:0000313" key="4">
    <source>
        <dbReference type="EMBL" id="MBJ2175753.1"/>
    </source>
</evidence>
<comment type="caution">
    <text evidence="4">The sequence shown here is derived from an EMBL/GenBank/DDBJ whole genome shotgun (WGS) entry which is preliminary data.</text>
</comment>
<evidence type="ECO:0008006" key="6">
    <source>
        <dbReference type="Google" id="ProtNLM"/>
    </source>
</evidence>
<proteinExistence type="predicted"/>